<keyword evidence="3" id="KW-1185">Reference proteome</keyword>
<feature type="signal peptide" evidence="1">
    <location>
        <begin position="1"/>
        <end position="23"/>
    </location>
</feature>
<dbReference type="Proteomes" id="UP001597399">
    <property type="component" value="Unassembled WGS sequence"/>
</dbReference>
<dbReference type="EMBL" id="JBHUMQ010000017">
    <property type="protein sequence ID" value="MFD2693536.1"/>
    <property type="molecule type" value="Genomic_DNA"/>
</dbReference>
<dbReference type="RefSeq" id="WP_290446331.1">
    <property type="nucleotide sequence ID" value="NZ_JAMXWM010000005.1"/>
</dbReference>
<organism evidence="2 3">
    <name type="scientific">Sporolactobacillus shoreicorticis</name>
    <dbReference type="NCBI Taxonomy" id="1923877"/>
    <lineage>
        <taxon>Bacteria</taxon>
        <taxon>Bacillati</taxon>
        <taxon>Bacillota</taxon>
        <taxon>Bacilli</taxon>
        <taxon>Bacillales</taxon>
        <taxon>Sporolactobacillaceae</taxon>
        <taxon>Sporolactobacillus</taxon>
    </lineage>
</organism>
<evidence type="ECO:0000313" key="3">
    <source>
        <dbReference type="Proteomes" id="UP001597399"/>
    </source>
</evidence>
<accession>A0ABW5S1A3</accession>
<evidence type="ECO:0000256" key="1">
    <source>
        <dbReference type="SAM" id="SignalP"/>
    </source>
</evidence>
<proteinExistence type="predicted"/>
<feature type="chain" id="PRO_5045261987" evidence="1">
    <location>
        <begin position="24"/>
        <end position="40"/>
    </location>
</feature>
<name>A0ABW5S1A3_9BACL</name>
<sequence>MKKALIKCSLIMCLLTLTLSLTALPQDKSDLPFEDVLSPK</sequence>
<gene>
    <name evidence="2" type="ORF">ACFSUE_07835</name>
</gene>
<evidence type="ECO:0000313" key="2">
    <source>
        <dbReference type="EMBL" id="MFD2693536.1"/>
    </source>
</evidence>
<protein>
    <submittedName>
        <fullName evidence="2">Uncharacterized protein</fullName>
    </submittedName>
</protein>
<reference evidence="3" key="1">
    <citation type="journal article" date="2019" name="Int. J. Syst. Evol. Microbiol.">
        <title>The Global Catalogue of Microorganisms (GCM) 10K type strain sequencing project: providing services to taxonomists for standard genome sequencing and annotation.</title>
        <authorList>
            <consortium name="The Broad Institute Genomics Platform"/>
            <consortium name="The Broad Institute Genome Sequencing Center for Infectious Disease"/>
            <person name="Wu L."/>
            <person name="Ma J."/>
        </authorList>
    </citation>
    <scope>NUCLEOTIDE SEQUENCE [LARGE SCALE GENOMIC DNA]</scope>
    <source>
        <strain evidence="3">TISTR 2466</strain>
    </source>
</reference>
<keyword evidence="1" id="KW-0732">Signal</keyword>
<comment type="caution">
    <text evidence="2">The sequence shown here is derived from an EMBL/GenBank/DDBJ whole genome shotgun (WGS) entry which is preliminary data.</text>
</comment>